<evidence type="ECO:0000256" key="1">
    <source>
        <dbReference type="ARBA" id="ARBA00001946"/>
    </source>
</evidence>
<keyword evidence="2" id="KW-0540">Nuclease</keyword>
<keyword evidence="4 8" id="KW-0378">Hydrolase</keyword>
<evidence type="ECO:0000256" key="4">
    <source>
        <dbReference type="ARBA" id="ARBA00022801"/>
    </source>
</evidence>
<keyword evidence="3" id="KW-0479">Metal-binding</keyword>
<comment type="caution">
    <text evidence="8">The sequence shown here is derived from an EMBL/GenBank/DDBJ whole genome shotgun (WGS) entry which is preliminary data.</text>
</comment>
<feature type="domain" description="PIN" evidence="7">
    <location>
        <begin position="1"/>
        <end position="124"/>
    </location>
</feature>
<keyword evidence="5" id="KW-0460">Magnesium</keyword>
<reference evidence="8" key="1">
    <citation type="submission" date="2019-08" db="EMBL/GenBank/DDBJ databases">
        <authorList>
            <person name="Kucharzyk K."/>
            <person name="Murdoch R.W."/>
            <person name="Higgins S."/>
            <person name="Loffler F."/>
        </authorList>
    </citation>
    <scope>NUCLEOTIDE SEQUENCE</scope>
</reference>
<evidence type="ECO:0000256" key="3">
    <source>
        <dbReference type="ARBA" id="ARBA00022723"/>
    </source>
</evidence>
<comment type="cofactor">
    <cofactor evidence="1">
        <name>Mg(2+)</name>
        <dbReference type="ChEBI" id="CHEBI:18420"/>
    </cofactor>
</comment>
<protein>
    <submittedName>
        <fullName evidence="8">Ribonuclease VapC30</fullName>
        <ecNumber evidence="8">3.1.-.-</ecNumber>
    </submittedName>
</protein>
<dbReference type="Pfam" id="PF01850">
    <property type="entry name" value="PIN"/>
    <property type="match status" value="1"/>
</dbReference>
<dbReference type="SUPFAM" id="SSF88723">
    <property type="entry name" value="PIN domain-like"/>
    <property type="match status" value="1"/>
</dbReference>
<evidence type="ECO:0000256" key="2">
    <source>
        <dbReference type="ARBA" id="ARBA00022722"/>
    </source>
</evidence>
<organism evidence="8">
    <name type="scientific">bioreactor metagenome</name>
    <dbReference type="NCBI Taxonomy" id="1076179"/>
    <lineage>
        <taxon>unclassified sequences</taxon>
        <taxon>metagenomes</taxon>
        <taxon>ecological metagenomes</taxon>
    </lineage>
</organism>
<dbReference type="PANTHER" id="PTHR33653:SF1">
    <property type="entry name" value="RIBONUCLEASE VAPC2"/>
    <property type="match status" value="1"/>
</dbReference>
<dbReference type="InterPro" id="IPR002716">
    <property type="entry name" value="PIN_dom"/>
</dbReference>
<name>A0A644TN32_9ZZZZ</name>
<comment type="similarity">
    <text evidence="6">Belongs to the PINc/VapC protein family.</text>
</comment>
<dbReference type="GO" id="GO:0046872">
    <property type="term" value="F:metal ion binding"/>
    <property type="evidence" value="ECO:0007669"/>
    <property type="project" value="UniProtKB-KW"/>
</dbReference>
<dbReference type="CDD" id="cd09871">
    <property type="entry name" value="PIN_MtVapC28-VapC30-like"/>
    <property type="match status" value="1"/>
</dbReference>
<dbReference type="InterPro" id="IPR050556">
    <property type="entry name" value="Type_II_TA_system_RNase"/>
</dbReference>
<dbReference type="AlphaFoldDB" id="A0A644TN32"/>
<dbReference type="GO" id="GO:0004518">
    <property type="term" value="F:nuclease activity"/>
    <property type="evidence" value="ECO:0007669"/>
    <property type="project" value="UniProtKB-KW"/>
</dbReference>
<sequence>MVIDSSAFLTILFGESDAGDFIDALACPGRKYMSSVNKLEVSIVVESRKGEAGCAALTKLLATAEVETIPFDSGQAEIAMAAWRRFGKGRHPAGLNLGDCAAYALASTLNDSLLYKGGDFSKTDVASALVSSR</sequence>
<gene>
    <name evidence="8" type="ORF">SDC9_13510</name>
</gene>
<evidence type="ECO:0000256" key="5">
    <source>
        <dbReference type="ARBA" id="ARBA00022842"/>
    </source>
</evidence>
<dbReference type="InterPro" id="IPR029060">
    <property type="entry name" value="PIN-like_dom_sf"/>
</dbReference>
<dbReference type="Gene3D" id="3.40.50.1010">
    <property type="entry name" value="5'-nuclease"/>
    <property type="match status" value="1"/>
</dbReference>
<dbReference type="GO" id="GO:0016787">
    <property type="term" value="F:hydrolase activity"/>
    <property type="evidence" value="ECO:0007669"/>
    <property type="project" value="UniProtKB-KW"/>
</dbReference>
<dbReference type="EC" id="3.1.-.-" evidence="8"/>
<evidence type="ECO:0000259" key="7">
    <source>
        <dbReference type="Pfam" id="PF01850"/>
    </source>
</evidence>
<evidence type="ECO:0000313" key="8">
    <source>
        <dbReference type="EMBL" id="MPL67807.1"/>
    </source>
</evidence>
<dbReference type="EMBL" id="VSSQ01000038">
    <property type="protein sequence ID" value="MPL67807.1"/>
    <property type="molecule type" value="Genomic_DNA"/>
</dbReference>
<accession>A0A644TN32</accession>
<evidence type="ECO:0000256" key="6">
    <source>
        <dbReference type="ARBA" id="ARBA00038093"/>
    </source>
</evidence>
<proteinExistence type="inferred from homology"/>
<dbReference type="PANTHER" id="PTHR33653">
    <property type="entry name" value="RIBONUCLEASE VAPC2"/>
    <property type="match status" value="1"/>
</dbReference>